<name>A0A564U298_STRCV</name>
<evidence type="ECO:0000313" key="2">
    <source>
        <dbReference type="Proteomes" id="UP000385544"/>
    </source>
</evidence>
<dbReference type="AlphaFoldDB" id="A0A564U298"/>
<accession>A0A564U298</accession>
<organism evidence="1 2">
    <name type="scientific">Streptococcus constellatus</name>
    <dbReference type="NCBI Taxonomy" id="76860"/>
    <lineage>
        <taxon>Bacteria</taxon>
        <taxon>Bacillati</taxon>
        <taxon>Bacillota</taxon>
        <taxon>Bacilli</taxon>
        <taxon>Lactobacillales</taxon>
        <taxon>Streptococcaceae</taxon>
        <taxon>Streptococcus</taxon>
        <taxon>Streptococcus anginosus group</taxon>
    </lineage>
</organism>
<sequence>MTRPKRYPYSKNQWEESTSKIYTWDGVTYAEFPQLRNRITGEVRNV</sequence>
<evidence type="ECO:0000313" key="1">
    <source>
        <dbReference type="EMBL" id="VUX13619.1"/>
    </source>
</evidence>
<gene>
    <name evidence="1" type="ORF">SCSS39_00196</name>
</gene>
<protein>
    <submittedName>
        <fullName evidence="1">Uncharacterized protein</fullName>
    </submittedName>
</protein>
<dbReference type="EMBL" id="CABHMZ010000037">
    <property type="protein sequence ID" value="VUX13619.1"/>
    <property type="molecule type" value="Genomic_DNA"/>
</dbReference>
<dbReference type="Proteomes" id="UP000385544">
    <property type="component" value="Unassembled WGS sequence"/>
</dbReference>
<reference evidence="1 2" key="1">
    <citation type="submission" date="2019-07" db="EMBL/GenBank/DDBJ databases">
        <authorList>
            <person name="Hibberd C M."/>
            <person name="Gehrig L. J."/>
            <person name="Chang H.-W."/>
            <person name="Venkatesh S."/>
        </authorList>
    </citation>
    <scope>NUCLEOTIDE SEQUENCE [LARGE SCALE GENOMIC DNA]</scope>
    <source>
        <strain evidence="1">Streptococcus_constellatus_SS_Bg39</strain>
    </source>
</reference>
<dbReference type="RefSeq" id="WP_186286717.1">
    <property type="nucleotide sequence ID" value="NZ_CABHMZ010000037.1"/>
</dbReference>
<proteinExistence type="predicted"/>